<sequence length="49" mass="5668">ATINETFGGLDIVWRSNGPKLKKLRKLVVREIMSNKGLDACYEFRRLET</sequence>
<feature type="non-terminal residue" evidence="1">
    <location>
        <position position="1"/>
    </location>
</feature>
<accession>A0A7J9AY57</accession>
<evidence type="ECO:0000313" key="1">
    <source>
        <dbReference type="EMBL" id="MBA0728314.1"/>
    </source>
</evidence>
<proteinExistence type="predicted"/>
<gene>
    <name evidence="1" type="ORF">Golax_001220</name>
</gene>
<organism evidence="1 2">
    <name type="scientific">Gossypium laxum</name>
    <dbReference type="NCBI Taxonomy" id="34288"/>
    <lineage>
        <taxon>Eukaryota</taxon>
        <taxon>Viridiplantae</taxon>
        <taxon>Streptophyta</taxon>
        <taxon>Embryophyta</taxon>
        <taxon>Tracheophyta</taxon>
        <taxon>Spermatophyta</taxon>
        <taxon>Magnoliopsida</taxon>
        <taxon>eudicotyledons</taxon>
        <taxon>Gunneridae</taxon>
        <taxon>Pentapetalae</taxon>
        <taxon>rosids</taxon>
        <taxon>malvids</taxon>
        <taxon>Malvales</taxon>
        <taxon>Malvaceae</taxon>
        <taxon>Malvoideae</taxon>
        <taxon>Gossypium</taxon>
    </lineage>
</organism>
<dbReference type="Proteomes" id="UP000593574">
    <property type="component" value="Unassembled WGS sequence"/>
</dbReference>
<dbReference type="PANTHER" id="PTHR47951:SF8">
    <property type="entry name" value="CYTOCHROME P450 93A2-LIKE"/>
    <property type="match status" value="1"/>
</dbReference>
<evidence type="ECO:0000313" key="2">
    <source>
        <dbReference type="Proteomes" id="UP000593574"/>
    </source>
</evidence>
<keyword evidence="2" id="KW-1185">Reference proteome</keyword>
<comment type="caution">
    <text evidence="1">The sequence shown here is derived from an EMBL/GenBank/DDBJ whole genome shotgun (WGS) entry which is preliminary data.</text>
</comment>
<reference evidence="1 2" key="1">
    <citation type="journal article" date="2019" name="Genome Biol. Evol.">
        <title>Insights into the evolution of the New World diploid cottons (Gossypium, subgenus Houzingenia) based on genome sequencing.</title>
        <authorList>
            <person name="Grover C.E."/>
            <person name="Arick M.A. 2nd"/>
            <person name="Thrash A."/>
            <person name="Conover J.L."/>
            <person name="Sanders W.S."/>
            <person name="Peterson D.G."/>
            <person name="Frelichowski J.E."/>
            <person name="Scheffler J.A."/>
            <person name="Scheffler B.E."/>
            <person name="Wendel J.F."/>
        </authorList>
    </citation>
    <scope>NUCLEOTIDE SEQUENCE [LARGE SCALE GENOMIC DNA]</scope>
    <source>
        <strain evidence="1">4</strain>
        <tissue evidence="1">Leaf</tissue>
    </source>
</reference>
<dbReference type="EMBL" id="JABEZV010000013">
    <property type="protein sequence ID" value="MBA0728314.1"/>
    <property type="molecule type" value="Genomic_DNA"/>
</dbReference>
<dbReference type="PANTHER" id="PTHR47951">
    <property type="entry name" value="OS08G0547900 PROTEIN"/>
    <property type="match status" value="1"/>
</dbReference>
<name>A0A7J9AY57_9ROSI</name>
<protein>
    <submittedName>
        <fullName evidence="1">Uncharacterized protein</fullName>
    </submittedName>
</protein>
<dbReference type="AlphaFoldDB" id="A0A7J9AY57"/>